<protein>
    <submittedName>
        <fullName evidence="4">Pectin lyase fold/virulence factor</fullName>
    </submittedName>
</protein>
<dbReference type="PANTHER" id="PTHR33928">
    <property type="entry name" value="POLYGALACTURONASE QRT3"/>
    <property type="match status" value="1"/>
</dbReference>
<dbReference type="InterPro" id="IPR024535">
    <property type="entry name" value="RHGA/B-epi-like_pectate_lyase"/>
</dbReference>
<dbReference type="InterPro" id="IPR011050">
    <property type="entry name" value="Pectin_lyase_fold/virulence"/>
</dbReference>
<feature type="domain" description="Rhamnogalacturonase A/B/Epimerase-like pectate lyase" evidence="3">
    <location>
        <begin position="190"/>
        <end position="410"/>
    </location>
</feature>
<dbReference type="AlphaFoldDB" id="A0AAN6RMF9"/>
<feature type="chain" id="PRO_5043007812" evidence="2">
    <location>
        <begin position="27"/>
        <end position="897"/>
    </location>
</feature>
<dbReference type="Pfam" id="PF12708">
    <property type="entry name" value="Pect-lyase_RHGA_epim"/>
    <property type="match status" value="2"/>
</dbReference>
<evidence type="ECO:0000259" key="3">
    <source>
        <dbReference type="Pfam" id="PF12708"/>
    </source>
</evidence>
<evidence type="ECO:0000256" key="1">
    <source>
        <dbReference type="SAM" id="MobiDB-lite"/>
    </source>
</evidence>
<dbReference type="SUPFAM" id="SSF51126">
    <property type="entry name" value="Pectin lyase-like"/>
    <property type="match status" value="2"/>
</dbReference>
<dbReference type="PANTHER" id="PTHR33928:SF2">
    <property type="entry name" value="PECTATE LYASE SUPERFAMILY PROTEIN DOMAIN-CONTAINING PROTEIN-RELATED"/>
    <property type="match status" value="1"/>
</dbReference>
<dbReference type="GO" id="GO:0016829">
    <property type="term" value="F:lyase activity"/>
    <property type="evidence" value="ECO:0007669"/>
    <property type="project" value="UniProtKB-KW"/>
</dbReference>
<feature type="non-terminal residue" evidence="4">
    <location>
        <position position="897"/>
    </location>
</feature>
<reference evidence="4" key="1">
    <citation type="journal article" date="2023" name="Mol. Phylogenet. Evol.">
        <title>Genome-scale phylogeny and comparative genomics of the fungal order Sordariales.</title>
        <authorList>
            <person name="Hensen N."/>
            <person name="Bonometti L."/>
            <person name="Westerberg I."/>
            <person name="Brannstrom I.O."/>
            <person name="Guillou S."/>
            <person name="Cros-Aarteil S."/>
            <person name="Calhoun S."/>
            <person name="Haridas S."/>
            <person name="Kuo A."/>
            <person name="Mondo S."/>
            <person name="Pangilinan J."/>
            <person name="Riley R."/>
            <person name="LaButti K."/>
            <person name="Andreopoulos B."/>
            <person name="Lipzen A."/>
            <person name="Chen C."/>
            <person name="Yan M."/>
            <person name="Daum C."/>
            <person name="Ng V."/>
            <person name="Clum A."/>
            <person name="Steindorff A."/>
            <person name="Ohm R.A."/>
            <person name="Martin F."/>
            <person name="Silar P."/>
            <person name="Natvig D.O."/>
            <person name="Lalanne C."/>
            <person name="Gautier V."/>
            <person name="Ament-Velasquez S.L."/>
            <person name="Kruys A."/>
            <person name="Hutchinson M.I."/>
            <person name="Powell A.J."/>
            <person name="Barry K."/>
            <person name="Miller A.N."/>
            <person name="Grigoriev I.V."/>
            <person name="Debuchy R."/>
            <person name="Gladieux P."/>
            <person name="Hiltunen Thoren M."/>
            <person name="Johannesson H."/>
        </authorList>
    </citation>
    <scope>NUCLEOTIDE SEQUENCE</scope>
    <source>
        <strain evidence="4">CBS 103.79</strain>
    </source>
</reference>
<dbReference type="Proteomes" id="UP001303889">
    <property type="component" value="Unassembled WGS sequence"/>
</dbReference>
<dbReference type="CDD" id="cd23668">
    <property type="entry name" value="GH55_beta13glucanase-like"/>
    <property type="match status" value="1"/>
</dbReference>
<name>A0AAN6RMF9_9PEZI</name>
<organism evidence="4 5">
    <name type="scientific">Staphylotrichum tortipilum</name>
    <dbReference type="NCBI Taxonomy" id="2831512"/>
    <lineage>
        <taxon>Eukaryota</taxon>
        <taxon>Fungi</taxon>
        <taxon>Dikarya</taxon>
        <taxon>Ascomycota</taxon>
        <taxon>Pezizomycotina</taxon>
        <taxon>Sordariomycetes</taxon>
        <taxon>Sordariomycetidae</taxon>
        <taxon>Sordariales</taxon>
        <taxon>Chaetomiaceae</taxon>
        <taxon>Staphylotrichum</taxon>
    </lineage>
</organism>
<feature type="region of interest" description="Disordered" evidence="1">
    <location>
        <begin position="496"/>
        <end position="515"/>
    </location>
</feature>
<evidence type="ECO:0000256" key="2">
    <source>
        <dbReference type="SAM" id="SignalP"/>
    </source>
</evidence>
<dbReference type="InterPro" id="IPR039279">
    <property type="entry name" value="QRT3-like"/>
</dbReference>
<accession>A0AAN6RMF9</accession>
<dbReference type="Gene3D" id="2.160.20.10">
    <property type="entry name" value="Single-stranded right-handed beta-helix, Pectin lyase-like"/>
    <property type="match status" value="2"/>
</dbReference>
<evidence type="ECO:0000313" key="4">
    <source>
        <dbReference type="EMBL" id="KAK3896852.1"/>
    </source>
</evidence>
<reference evidence="4" key="2">
    <citation type="submission" date="2023-05" db="EMBL/GenBank/DDBJ databases">
        <authorList>
            <consortium name="Lawrence Berkeley National Laboratory"/>
            <person name="Steindorff A."/>
            <person name="Hensen N."/>
            <person name="Bonometti L."/>
            <person name="Westerberg I."/>
            <person name="Brannstrom I.O."/>
            <person name="Guillou S."/>
            <person name="Cros-Aarteil S."/>
            <person name="Calhoun S."/>
            <person name="Haridas S."/>
            <person name="Kuo A."/>
            <person name="Mondo S."/>
            <person name="Pangilinan J."/>
            <person name="Riley R."/>
            <person name="Labutti K."/>
            <person name="Andreopoulos B."/>
            <person name="Lipzen A."/>
            <person name="Chen C."/>
            <person name="Yanf M."/>
            <person name="Daum C."/>
            <person name="Ng V."/>
            <person name="Clum A."/>
            <person name="Ohm R."/>
            <person name="Martin F."/>
            <person name="Silar P."/>
            <person name="Natvig D."/>
            <person name="Lalanne C."/>
            <person name="Gautier V."/>
            <person name="Ament-Velasquez S.L."/>
            <person name="Kruys A."/>
            <person name="Hutchinson M.I."/>
            <person name="Powell A.J."/>
            <person name="Barry K."/>
            <person name="Miller A.N."/>
            <person name="Grigoriev I.V."/>
            <person name="Debuchy R."/>
            <person name="Gladieux P."/>
            <person name="Thoren M.H."/>
            <person name="Johannesson H."/>
        </authorList>
    </citation>
    <scope>NUCLEOTIDE SEQUENCE</scope>
    <source>
        <strain evidence="4">CBS 103.79</strain>
    </source>
</reference>
<evidence type="ECO:0000313" key="5">
    <source>
        <dbReference type="Proteomes" id="UP001303889"/>
    </source>
</evidence>
<comment type="caution">
    <text evidence="4">The sequence shown here is derived from an EMBL/GenBank/DDBJ whole genome shotgun (WGS) entry which is preliminary data.</text>
</comment>
<dbReference type="InterPro" id="IPR012334">
    <property type="entry name" value="Pectin_lyas_fold"/>
</dbReference>
<keyword evidence="2" id="KW-0732">Signal</keyword>
<gene>
    <name evidence="4" type="ORF">C8A05DRAFT_39597</name>
</gene>
<sequence>MARRQPWRGALGVLFLLLVGIDFAASHSHDDHHSAVASSNHNNNSTIESAKDLVAKALLNLTGIGLARFRHTATSTPDHCHGNANSQGYHIPPELAEAARILAESSPQLPTGNHSEVVASARSKFIRHGGPTSDKTNTPLHLQTPEGRLSVYDGVGGSSQESGNASNGYWMLDMASQGARPLAPSGYQVWRNVRDYGTVGDGVTDDTAAINRAIWSAGRRGADCDTVPAVVYFPAGTYLVSSSLTQGCNTQLLGDVTGKSPTLLAASSFVGMGVITSRANTSGSKGHPNTNNGFRSIRDLKIDLQLASATAYICGIVWQAAHGASIENIEFYMRYTSDGRSNQGGIYVLSGSGGLLADLIFVGGGTVAYFENQEITTDHLVFLHGGGVWIYGDSVWTMHDCVFESCSHGVIVEGRAGRLDNTKPPAGSLTLIDSIFSDTTTGASLFLSSNSTTLHLENCAFYGATNAVVVDPLHARVLLAADPTGNLVVDNWESGSNPSSAAHIPPTARNPALSDKQYPAMAPSLLTRRRPSYATLPSGKVMNVKALGAAGDGVTDDTAVLNAILDGAVNTSSVVFFPFGVYRVEDTLRVPVGSRIVGPAWARIVGAGSKFGDETRPRAVVQVGRSGEAGVVEIQGMVFAVEEDAAGAVVVEWNVRETSLASAGLWDSHIRVGDAKATGLQAEDSASTVTTKPRGRGPLLLMHLAPGSTAYIENSWLSAADHDAETASLDHDVYASRGLLVDADHAWLWATTIDCQYQISNPNDILMVPSPPKPAVENDPPKFAGYRVWTTSALETMNLALPSVCTSALTQPIHCHAHTKTFVALKDLPVSLGDPSLTDAICDPSCGDSLKTWSDRVTLACEGHTISDMPPALRGSRVWAGYNVTCLRDPSSGEYCS</sequence>
<keyword evidence="5" id="KW-1185">Reference proteome</keyword>
<keyword evidence="4" id="KW-0456">Lyase</keyword>
<proteinExistence type="predicted"/>
<dbReference type="EMBL" id="MU856369">
    <property type="protein sequence ID" value="KAK3896852.1"/>
    <property type="molecule type" value="Genomic_DNA"/>
</dbReference>
<dbReference type="GO" id="GO:0004650">
    <property type="term" value="F:polygalacturonase activity"/>
    <property type="evidence" value="ECO:0007669"/>
    <property type="project" value="InterPro"/>
</dbReference>
<feature type="domain" description="Rhamnogalacturonase A/B/Epimerase-like pectate lyase" evidence="3">
    <location>
        <begin position="542"/>
        <end position="600"/>
    </location>
</feature>
<feature type="signal peptide" evidence="2">
    <location>
        <begin position="1"/>
        <end position="26"/>
    </location>
</feature>